<feature type="domain" description="Transglycosylase SLT" evidence="2">
    <location>
        <begin position="32"/>
        <end position="147"/>
    </location>
</feature>
<sequence>MRTSSMACKGPRRWIAGVALFAACVSGAAAKDCWTRAGDRHGIDPLLLVAIAKVESALNPRAMNWNRNGTYDIGLMQINSSHLPRLVKVGVTHKRLIDEPCTSIDTGASILAGFIERHGYTWNAVGAYNAGSSAKREPARKTYATKVWREYRALTSDRDASLALLDEWRR</sequence>
<accession>A0A3Q9F755</accession>
<dbReference type="SUPFAM" id="SSF53955">
    <property type="entry name" value="Lysozyme-like"/>
    <property type="match status" value="1"/>
</dbReference>
<dbReference type="InterPro" id="IPR008258">
    <property type="entry name" value="Transglycosylase_SLT_dom_1"/>
</dbReference>
<protein>
    <submittedName>
        <fullName evidence="3">Lytic transglycosylase</fullName>
    </submittedName>
</protein>
<reference evidence="3 4" key="1">
    <citation type="submission" date="2018-12" db="EMBL/GenBank/DDBJ databases">
        <title>Cadmium resistance mechanism in endophytic bacteria Burkholderia cenocepacia YG-3.</title>
        <authorList>
            <person name="Zhang X."/>
            <person name="Wang X."/>
            <person name="Zhu Y."/>
        </authorList>
    </citation>
    <scope>NUCLEOTIDE SEQUENCE [LARGE SCALE GENOMIC DNA]</scope>
    <source>
        <strain evidence="3 4">YG-3</strain>
    </source>
</reference>
<dbReference type="InterPro" id="IPR023346">
    <property type="entry name" value="Lysozyme-like_dom_sf"/>
</dbReference>
<evidence type="ECO:0000256" key="1">
    <source>
        <dbReference type="SAM" id="SignalP"/>
    </source>
</evidence>
<evidence type="ECO:0000259" key="2">
    <source>
        <dbReference type="Pfam" id="PF01464"/>
    </source>
</evidence>
<proteinExistence type="predicted"/>
<gene>
    <name evidence="3" type="ORF">D5R55_08275</name>
</gene>
<dbReference type="Gene3D" id="1.10.530.10">
    <property type="match status" value="1"/>
</dbReference>
<name>A0A3Q9F755_9BURK</name>
<dbReference type="AlphaFoldDB" id="A0A3Q9F755"/>
<keyword evidence="1" id="KW-0732">Signal</keyword>
<dbReference type="CDD" id="cd13400">
    <property type="entry name" value="LT_IagB-like"/>
    <property type="match status" value="1"/>
</dbReference>
<evidence type="ECO:0000313" key="4">
    <source>
        <dbReference type="Proteomes" id="UP000277191"/>
    </source>
</evidence>
<dbReference type="Pfam" id="PF01464">
    <property type="entry name" value="SLT"/>
    <property type="match status" value="1"/>
</dbReference>
<dbReference type="EMBL" id="CP034545">
    <property type="protein sequence ID" value="AZQ50996.1"/>
    <property type="molecule type" value="Genomic_DNA"/>
</dbReference>
<evidence type="ECO:0000313" key="3">
    <source>
        <dbReference type="EMBL" id="AZQ50996.1"/>
    </source>
</evidence>
<dbReference type="PROSITE" id="PS51257">
    <property type="entry name" value="PROKAR_LIPOPROTEIN"/>
    <property type="match status" value="1"/>
</dbReference>
<feature type="signal peptide" evidence="1">
    <location>
        <begin position="1"/>
        <end position="30"/>
    </location>
</feature>
<dbReference type="RefSeq" id="WP_126361173.1">
    <property type="nucleotide sequence ID" value="NZ_CAJPHK010000021.1"/>
</dbReference>
<feature type="chain" id="PRO_5018767958" evidence="1">
    <location>
        <begin position="31"/>
        <end position="170"/>
    </location>
</feature>
<organism evidence="3 4">
    <name type="scientific">Burkholderia cenocepacia</name>
    <dbReference type="NCBI Taxonomy" id="95486"/>
    <lineage>
        <taxon>Bacteria</taxon>
        <taxon>Pseudomonadati</taxon>
        <taxon>Pseudomonadota</taxon>
        <taxon>Betaproteobacteria</taxon>
        <taxon>Burkholderiales</taxon>
        <taxon>Burkholderiaceae</taxon>
        <taxon>Burkholderia</taxon>
        <taxon>Burkholderia cepacia complex</taxon>
    </lineage>
</organism>
<dbReference type="Proteomes" id="UP000277191">
    <property type="component" value="Chromosome 1"/>
</dbReference>